<evidence type="ECO:0000313" key="2">
    <source>
        <dbReference type="Proteomes" id="UP000321393"/>
    </source>
</evidence>
<dbReference type="OrthoDB" id="411615at2759"/>
<gene>
    <name evidence="1" type="ORF">E6C27_scaffold404G001310</name>
</gene>
<organism evidence="1 2">
    <name type="scientific">Cucumis melo var. makuwa</name>
    <name type="common">Oriental melon</name>
    <dbReference type="NCBI Taxonomy" id="1194695"/>
    <lineage>
        <taxon>Eukaryota</taxon>
        <taxon>Viridiplantae</taxon>
        <taxon>Streptophyta</taxon>
        <taxon>Embryophyta</taxon>
        <taxon>Tracheophyta</taxon>
        <taxon>Spermatophyta</taxon>
        <taxon>Magnoliopsida</taxon>
        <taxon>eudicotyledons</taxon>
        <taxon>Gunneridae</taxon>
        <taxon>Pentapetalae</taxon>
        <taxon>rosids</taxon>
        <taxon>fabids</taxon>
        <taxon>Cucurbitales</taxon>
        <taxon>Cucurbitaceae</taxon>
        <taxon>Benincaseae</taxon>
        <taxon>Cucumis</taxon>
    </lineage>
</organism>
<sequence>MVVKQKKPNVVYLEYIRHKISLIDPFLELVTPAIFEFAGIPSNEARTSTLAKEVVATPTNYNVDYEQHNCAPVENQATFESQASSVIPNNVPTTSQSIRWSTRLTKPPSYLREYHCNLLQESSMSNVSAMPTKFPILKLMSYNKLSSSYKKFLLNVTSTFEPQFYHHAVPFKKWHDTMTDELKATETNEILSVVPLPLYHSNFIRCPQRDSIVLFLLLNIS</sequence>
<dbReference type="EMBL" id="SSTE01011678">
    <property type="protein sequence ID" value="KAA0050861.1"/>
    <property type="molecule type" value="Genomic_DNA"/>
</dbReference>
<dbReference type="AlphaFoldDB" id="A0A5A7UBB2"/>
<evidence type="ECO:0000313" key="1">
    <source>
        <dbReference type="EMBL" id="KAA0050861.1"/>
    </source>
</evidence>
<name>A0A5A7UBB2_CUCMM</name>
<dbReference type="Proteomes" id="UP000321393">
    <property type="component" value="Unassembled WGS sequence"/>
</dbReference>
<accession>A0A5A7UBB2</accession>
<reference evidence="1 2" key="1">
    <citation type="submission" date="2019-08" db="EMBL/GenBank/DDBJ databases">
        <title>Draft genome sequences of two oriental melons (Cucumis melo L. var makuwa).</title>
        <authorList>
            <person name="Kwon S.-Y."/>
        </authorList>
    </citation>
    <scope>NUCLEOTIDE SEQUENCE [LARGE SCALE GENOMIC DNA]</scope>
    <source>
        <strain evidence="2">cv. SW 3</strain>
        <tissue evidence="1">Leaf</tissue>
    </source>
</reference>
<proteinExistence type="predicted"/>
<protein>
    <submittedName>
        <fullName evidence="1">Retrovirus-related Pol polyprotein from transposon TNT 1-94</fullName>
    </submittedName>
</protein>
<comment type="caution">
    <text evidence="1">The sequence shown here is derived from an EMBL/GenBank/DDBJ whole genome shotgun (WGS) entry which is preliminary data.</text>
</comment>